<evidence type="ECO:0000256" key="3">
    <source>
        <dbReference type="ARBA" id="ARBA00022989"/>
    </source>
</evidence>
<dbReference type="GO" id="GO:0012505">
    <property type="term" value="C:endomembrane system"/>
    <property type="evidence" value="ECO:0007669"/>
    <property type="project" value="UniProtKB-SubCell"/>
</dbReference>
<comment type="subcellular location">
    <subcellularLocation>
        <location evidence="1">Endomembrane system</location>
        <topology evidence="1">Multi-pass membrane protein</topology>
    </subcellularLocation>
</comment>
<dbReference type="GO" id="GO:0030026">
    <property type="term" value="P:intracellular manganese ion homeostasis"/>
    <property type="evidence" value="ECO:0007669"/>
    <property type="project" value="InterPro"/>
</dbReference>
<dbReference type="InterPro" id="IPR008217">
    <property type="entry name" value="Ccc1_fam"/>
</dbReference>
<dbReference type="GO" id="GO:0005384">
    <property type="term" value="F:manganese ion transmembrane transporter activity"/>
    <property type="evidence" value="ECO:0007669"/>
    <property type="project" value="InterPro"/>
</dbReference>
<keyword evidence="2 5" id="KW-0812">Transmembrane</keyword>
<protein>
    <submittedName>
        <fullName evidence="6">Putative Fe2+/Mn2+ transporter, VIT1/CCC1 family</fullName>
    </submittedName>
</protein>
<evidence type="ECO:0000256" key="4">
    <source>
        <dbReference type="ARBA" id="ARBA00023136"/>
    </source>
</evidence>
<dbReference type="RefSeq" id="WP_144734590.1">
    <property type="nucleotide sequence ID" value="NZ_ML675593.1"/>
</dbReference>
<dbReference type="EMBL" id="VOAH01000020">
    <property type="protein sequence ID" value="TVP39161.1"/>
    <property type="molecule type" value="Genomic_DNA"/>
</dbReference>
<keyword evidence="4 5" id="KW-0472">Membrane</keyword>
<evidence type="ECO:0000256" key="2">
    <source>
        <dbReference type="ARBA" id="ARBA00022692"/>
    </source>
</evidence>
<evidence type="ECO:0000313" key="6">
    <source>
        <dbReference type="EMBL" id="TVP39161.1"/>
    </source>
</evidence>
<name>A0A557SRD3_9ARCH</name>
<proteinExistence type="predicted"/>
<feature type="transmembrane region" description="Helical" evidence="5">
    <location>
        <begin position="35"/>
        <end position="60"/>
    </location>
</feature>
<evidence type="ECO:0000256" key="5">
    <source>
        <dbReference type="SAM" id="Phobius"/>
    </source>
</evidence>
<comment type="caution">
    <text evidence="6">The sequence shown here is derived from an EMBL/GenBank/DDBJ whole genome shotgun (WGS) entry which is preliminary data.</text>
</comment>
<evidence type="ECO:0000313" key="7">
    <source>
        <dbReference type="Proteomes" id="UP000315289"/>
    </source>
</evidence>
<gene>
    <name evidence="6" type="ORF">NARC_200050</name>
</gene>
<organism evidence="6 7">
    <name type="scientific">Candidatus Nitrosocosmicus arcticus</name>
    <dbReference type="NCBI Taxonomy" id="2035267"/>
    <lineage>
        <taxon>Archaea</taxon>
        <taxon>Nitrososphaerota</taxon>
        <taxon>Nitrososphaeria</taxon>
        <taxon>Nitrososphaerales</taxon>
        <taxon>Nitrososphaeraceae</taxon>
        <taxon>Candidatus Nitrosocosmicus</taxon>
    </lineage>
</organism>
<dbReference type="Proteomes" id="UP000315289">
    <property type="component" value="Unassembled WGS sequence"/>
</dbReference>
<dbReference type="AlphaFoldDB" id="A0A557SRD3"/>
<evidence type="ECO:0000256" key="1">
    <source>
        <dbReference type="ARBA" id="ARBA00004127"/>
    </source>
</evidence>
<feature type="transmembrane region" description="Helical" evidence="5">
    <location>
        <begin position="215"/>
        <end position="234"/>
    </location>
</feature>
<keyword evidence="7" id="KW-1185">Reference proteome</keyword>
<dbReference type="OrthoDB" id="42847at2157"/>
<dbReference type="Pfam" id="PF01988">
    <property type="entry name" value="VIT1"/>
    <property type="match status" value="1"/>
</dbReference>
<accession>A0A557SRD3</accession>
<dbReference type="PANTHER" id="PTHR31851">
    <property type="entry name" value="FE(2+)/MN(2+) TRANSPORTER PCL1"/>
    <property type="match status" value="1"/>
</dbReference>
<sequence length="246" mass="26595">MLERVQSNHVEPHIKESNYIRDVVFGFGDGVNTSLGIVAGIGGATVGVDIVILAALIGMFTGAKAMAVQNYLAVKSQIEVLQSEIKREEYEIENIPEKEREEIEEIYKSKGFAGEELNMVVNKITSNKEVWLKTMLTEELGLNLEILGSPIKGAIVMFISFLVGGILPILPYFIVKTGLINNFTALIIAISISLSSSFVIGAIKGRLAKKSWIKGGLEMSLLGTGIALLGYGIGSEMSNLGVVNFE</sequence>
<feature type="transmembrane region" description="Helical" evidence="5">
    <location>
        <begin position="154"/>
        <end position="174"/>
    </location>
</feature>
<reference evidence="6 7" key="1">
    <citation type="journal article" date="2019" name="Front. Microbiol.">
        <title>Ammonia Oxidation by the Arctic Terrestrial Thaumarchaeote Candidatus Nitrosocosmicus arcticus Is Stimulated by Increasing Temperatures.</title>
        <authorList>
            <person name="Alves R.J.E."/>
            <person name="Kerou M."/>
            <person name="Zappe A."/>
            <person name="Bittner R."/>
            <person name="Abby S.S."/>
            <person name="Schmidt H.A."/>
            <person name="Pfeifer K."/>
            <person name="Schleper C."/>
        </authorList>
    </citation>
    <scope>NUCLEOTIDE SEQUENCE [LARGE SCALE GENOMIC DNA]</scope>
    <source>
        <strain evidence="6 7">Kfb</strain>
    </source>
</reference>
<feature type="transmembrane region" description="Helical" evidence="5">
    <location>
        <begin position="180"/>
        <end position="203"/>
    </location>
</feature>
<keyword evidence="3 5" id="KW-1133">Transmembrane helix</keyword>